<keyword evidence="1" id="KW-0812">Transmembrane</keyword>
<evidence type="ECO:0000313" key="3">
    <source>
        <dbReference type="Proteomes" id="UP001165962"/>
    </source>
</evidence>
<organism evidence="2 3">
    <name type="scientific">Paenibacillus agricola</name>
    <dbReference type="NCBI Taxonomy" id="2716264"/>
    <lineage>
        <taxon>Bacteria</taxon>
        <taxon>Bacillati</taxon>
        <taxon>Bacillota</taxon>
        <taxon>Bacilli</taxon>
        <taxon>Bacillales</taxon>
        <taxon>Paenibacillaceae</taxon>
        <taxon>Paenibacillus</taxon>
    </lineage>
</organism>
<evidence type="ECO:0000313" key="2">
    <source>
        <dbReference type="EMBL" id="NHN33582.1"/>
    </source>
</evidence>
<sequence length="89" mass="9823">MEYQVKDGAQVRTQEKSMKKEDVYGKSSLIGSLLFWSGAVTIFISLLAVLFFKAPMLTSTFSIIGGIAIAGFGEIIILLQKIYINTKKD</sequence>
<dbReference type="EMBL" id="JAAOIW010000012">
    <property type="protein sequence ID" value="NHN33582.1"/>
    <property type="molecule type" value="Genomic_DNA"/>
</dbReference>
<evidence type="ECO:0000256" key="1">
    <source>
        <dbReference type="SAM" id="Phobius"/>
    </source>
</evidence>
<proteinExistence type="predicted"/>
<keyword evidence="3" id="KW-1185">Reference proteome</keyword>
<accession>A0ABX0JFA3</accession>
<reference evidence="2" key="1">
    <citation type="submission" date="2020-03" db="EMBL/GenBank/DDBJ databases">
        <title>Draft sequencing of Paenibacilllus sp. S3N08.</title>
        <authorList>
            <person name="Kim D.-U."/>
        </authorList>
    </citation>
    <scope>NUCLEOTIDE SEQUENCE</scope>
    <source>
        <strain evidence="2">S3N08</strain>
    </source>
</reference>
<protein>
    <recommendedName>
        <fullName evidence="4">YrhK domain-containing protein</fullName>
    </recommendedName>
</protein>
<feature type="transmembrane region" description="Helical" evidence="1">
    <location>
        <begin position="58"/>
        <end position="79"/>
    </location>
</feature>
<dbReference type="Proteomes" id="UP001165962">
    <property type="component" value="Unassembled WGS sequence"/>
</dbReference>
<keyword evidence="1" id="KW-1133">Transmembrane helix</keyword>
<feature type="transmembrane region" description="Helical" evidence="1">
    <location>
        <begin position="29"/>
        <end position="52"/>
    </location>
</feature>
<gene>
    <name evidence="2" type="ORF">G9U52_27575</name>
</gene>
<keyword evidence="1" id="KW-0472">Membrane</keyword>
<name>A0ABX0JFA3_9BACL</name>
<comment type="caution">
    <text evidence="2">The sequence shown here is derived from an EMBL/GenBank/DDBJ whole genome shotgun (WGS) entry which is preliminary data.</text>
</comment>
<evidence type="ECO:0008006" key="4">
    <source>
        <dbReference type="Google" id="ProtNLM"/>
    </source>
</evidence>